<dbReference type="AlphaFoldDB" id="D7U211"/>
<keyword evidence="1" id="KW-1133">Transmembrane helix</keyword>
<feature type="transmembrane region" description="Helical" evidence="1">
    <location>
        <begin position="40"/>
        <end position="58"/>
    </location>
</feature>
<keyword evidence="3" id="KW-1185">Reference proteome</keyword>
<accession>D7U211</accession>
<protein>
    <recommendedName>
        <fullName evidence="4">Transmembrane protein</fullName>
    </recommendedName>
</protein>
<proteinExistence type="predicted"/>
<evidence type="ECO:0000313" key="3">
    <source>
        <dbReference type="Proteomes" id="UP000009183"/>
    </source>
</evidence>
<keyword evidence="1" id="KW-0812">Transmembrane</keyword>
<dbReference type="EMBL" id="FN596501">
    <property type="protein sequence ID" value="CBI36777.3"/>
    <property type="molecule type" value="Genomic_DNA"/>
</dbReference>
<sequence>MNNLVESQRKIEITLILSKMVDERRRLKPMKVKKYKEFRVFKPFSFSFLYLHLNPLIIETHESEEVWRVSSLQTLCIFILIFASPSSCIFVGLFFQPSNIGINGNESPEIS</sequence>
<dbReference type="InParanoid" id="D7U211"/>
<keyword evidence="1" id="KW-0472">Membrane</keyword>
<feature type="transmembrane region" description="Helical" evidence="1">
    <location>
        <begin position="70"/>
        <end position="95"/>
    </location>
</feature>
<gene>
    <name evidence="2" type="ordered locus">VIT_14s0128g00530</name>
</gene>
<dbReference type="HOGENOM" id="CLU_2163031_0_0_1"/>
<name>D7U211_VITVI</name>
<organism evidence="2 3">
    <name type="scientific">Vitis vinifera</name>
    <name type="common">Grape</name>
    <dbReference type="NCBI Taxonomy" id="29760"/>
    <lineage>
        <taxon>Eukaryota</taxon>
        <taxon>Viridiplantae</taxon>
        <taxon>Streptophyta</taxon>
        <taxon>Embryophyta</taxon>
        <taxon>Tracheophyta</taxon>
        <taxon>Spermatophyta</taxon>
        <taxon>Magnoliopsida</taxon>
        <taxon>eudicotyledons</taxon>
        <taxon>Gunneridae</taxon>
        <taxon>Pentapetalae</taxon>
        <taxon>rosids</taxon>
        <taxon>Vitales</taxon>
        <taxon>Vitaceae</taxon>
        <taxon>Viteae</taxon>
        <taxon>Vitis</taxon>
    </lineage>
</organism>
<dbReference type="Proteomes" id="UP000009183">
    <property type="component" value="Chromosome 14"/>
</dbReference>
<reference evidence="3" key="1">
    <citation type="journal article" date="2007" name="Nature">
        <title>The grapevine genome sequence suggests ancestral hexaploidization in major angiosperm phyla.</title>
        <authorList>
            <consortium name="The French-Italian Public Consortium for Grapevine Genome Characterization."/>
            <person name="Jaillon O."/>
            <person name="Aury J.-M."/>
            <person name="Noel B."/>
            <person name="Policriti A."/>
            <person name="Clepet C."/>
            <person name="Casagrande A."/>
            <person name="Choisne N."/>
            <person name="Aubourg S."/>
            <person name="Vitulo N."/>
            <person name="Jubin C."/>
            <person name="Vezzi A."/>
            <person name="Legeai F."/>
            <person name="Hugueney P."/>
            <person name="Dasilva C."/>
            <person name="Horner D."/>
            <person name="Mica E."/>
            <person name="Jublot D."/>
            <person name="Poulain J."/>
            <person name="Bruyere C."/>
            <person name="Billault A."/>
            <person name="Segurens B."/>
            <person name="Gouyvenoux M."/>
            <person name="Ugarte E."/>
            <person name="Cattonaro F."/>
            <person name="Anthouard V."/>
            <person name="Vico V."/>
            <person name="Del Fabbro C."/>
            <person name="Alaux M."/>
            <person name="Di Gaspero G."/>
            <person name="Dumas V."/>
            <person name="Felice N."/>
            <person name="Paillard S."/>
            <person name="Juman I."/>
            <person name="Moroldo M."/>
            <person name="Scalabrin S."/>
            <person name="Canaguier A."/>
            <person name="Le Clainche I."/>
            <person name="Malacrida G."/>
            <person name="Durand E."/>
            <person name="Pesole G."/>
            <person name="Laucou V."/>
            <person name="Chatelet P."/>
            <person name="Merdinoglu D."/>
            <person name="Delledonne M."/>
            <person name="Pezzotti M."/>
            <person name="Lecharny A."/>
            <person name="Scarpelli C."/>
            <person name="Artiguenave F."/>
            <person name="Pe M.E."/>
            <person name="Valle G."/>
            <person name="Morgante M."/>
            <person name="Caboche M."/>
            <person name="Adam-Blondon A.-F."/>
            <person name="Weissenbach J."/>
            <person name="Quetier F."/>
            <person name="Wincker P."/>
        </authorList>
    </citation>
    <scope>NUCLEOTIDE SEQUENCE [LARGE SCALE GENOMIC DNA]</scope>
    <source>
        <strain evidence="3">cv. Pinot noir / PN40024</strain>
    </source>
</reference>
<evidence type="ECO:0000256" key="1">
    <source>
        <dbReference type="SAM" id="Phobius"/>
    </source>
</evidence>
<evidence type="ECO:0008006" key="4">
    <source>
        <dbReference type="Google" id="ProtNLM"/>
    </source>
</evidence>
<dbReference type="PaxDb" id="29760-VIT_14s0128g00530.t01"/>
<evidence type="ECO:0000313" key="2">
    <source>
        <dbReference type="EMBL" id="CBI36777.3"/>
    </source>
</evidence>